<name>A0A0N5CUC8_THECL</name>
<dbReference type="InterPro" id="IPR052907">
    <property type="entry name" value="Beta-lactamase/esterase"/>
</dbReference>
<dbReference type="AlphaFoldDB" id="A0A0N5CUC8"/>
<proteinExistence type="predicted"/>
<reference evidence="5" key="1">
    <citation type="submission" date="2017-02" db="UniProtKB">
        <authorList>
            <consortium name="WormBaseParasite"/>
        </authorList>
    </citation>
    <scope>IDENTIFICATION</scope>
</reference>
<feature type="signal peptide" evidence="1">
    <location>
        <begin position="1"/>
        <end position="21"/>
    </location>
</feature>
<protein>
    <submittedName>
        <fullName evidence="5">Beta-lactamase domain-containing protein</fullName>
    </submittedName>
</protein>
<evidence type="ECO:0000256" key="1">
    <source>
        <dbReference type="SAM" id="SignalP"/>
    </source>
</evidence>
<evidence type="ECO:0000313" key="5">
    <source>
        <dbReference type="WBParaSite" id="TCLT_0000386201-mRNA-1"/>
    </source>
</evidence>
<evidence type="ECO:0000313" key="3">
    <source>
        <dbReference type="EMBL" id="VDN00873.1"/>
    </source>
</evidence>
<dbReference type="Proteomes" id="UP000276776">
    <property type="component" value="Unassembled WGS sequence"/>
</dbReference>
<reference evidence="3 4" key="2">
    <citation type="submission" date="2018-11" db="EMBL/GenBank/DDBJ databases">
        <authorList>
            <consortium name="Pathogen Informatics"/>
        </authorList>
    </citation>
    <scope>NUCLEOTIDE SEQUENCE [LARGE SCALE GENOMIC DNA]</scope>
</reference>
<dbReference type="OrthoDB" id="5946976at2759"/>
<dbReference type="InterPro" id="IPR012338">
    <property type="entry name" value="Beta-lactam/transpept-like"/>
</dbReference>
<accession>A0A0N5CUC8</accession>
<feature type="chain" id="PRO_5043126348" evidence="1">
    <location>
        <begin position="22"/>
        <end position="408"/>
    </location>
</feature>
<dbReference type="Pfam" id="PF00144">
    <property type="entry name" value="Beta-lactamase"/>
    <property type="match status" value="1"/>
</dbReference>
<dbReference type="PANTHER" id="PTHR43319:SF4">
    <property type="entry name" value="BETA-LACTAMASE DOMAIN-CONTAINING PROTEIN 2"/>
    <property type="match status" value="1"/>
</dbReference>
<sequence length="408" mass="46673">MGARRAAIAITVGLIIGWMFQQPKNDCKSNGTTAQKVQEYFLCSEILSHEKEGLALAAYQHEELIVDLWGGYAEKAALRPWNRDTMTVVFSSTKAIGALIIAILVTRGHLQYEDKVVKYWPEFGAHDKENITVQWILEHKAGLIVFDEELTIEQAHDDKYISKIIEKTKPKWPAGSAVGYHAITFGWLLDQLVRRTDPLKRSIAEFYQQEIQIHMKGLHEHYRIARIVQPTIFEFIRAFFTSTKYFPFLWDLLRNGFRSEILDSGTYPAWLSILSLEMPYNNPAVQEVVNVGVLGIGTARSLASVVSTIWKEKLISEEIWNRISKPVEFVHDKVSNLKCYRGYGFFYEPHPSKANAYLMYHPGHGMQNLIIDPSEKIVVAMIRNGLLWDEKALKESFTLTYSIINATS</sequence>
<dbReference type="InterPro" id="IPR001466">
    <property type="entry name" value="Beta-lactam-related"/>
</dbReference>
<dbReference type="OMA" id="GWLLDQI"/>
<evidence type="ECO:0000259" key="2">
    <source>
        <dbReference type="Pfam" id="PF00144"/>
    </source>
</evidence>
<dbReference type="WBParaSite" id="TCLT_0000386201-mRNA-1">
    <property type="protein sequence ID" value="TCLT_0000386201-mRNA-1"/>
    <property type="gene ID" value="TCLT_0000386201"/>
</dbReference>
<feature type="domain" description="Beta-lactamase-related" evidence="2">
    <location>
        <begin position="49"/>
        <end position="211"/>
    </location>
</feature>
<dbReference type="PANTHER" id="PTHR43319">
    <property type="entry name" value="BETA-LACTAMASE-RELATED"/>
    <property type="match status" value="1"/>
</dbReference>
<evidence type="ECO:0000313" key="4">
    <source>
        <dbReference type="Proteomes" id="UP000276776"/>
    </source>
</evidence>
<dbReference type="Gene3D" id="3.40.710.10">
    <property type="entry name" value="DD-peptidase/beta-lactamase superfamily"/>
    <property type="match status" value="1"/>
</dbReference>
<keyword evidence="1" id="KW-0732">Signal</keyword>
<organism evidence="5">
    <name type="scientific">Thelazia callipaeda</name>
    <name type="common">Oriental eyeworm</name>
    <name type="synonym">Parasitic nematode</name>
    <dbReference type="NCBI Taxonomy" id="103827"/>
    <lineage>
        <taxon>Eukaryota</taxon>
        <taxon>Metazoa</taxon>
        <taxon>Ecdysozoa</taxon>
        <taxon>Nematoda</taxon>
        <taxon>Chromadorea</taxon>
        <taxon>Rhabditida</taxon>
        <taxon>Spirurina</taxon>
        <taxon>Spiruromorpha</taxon>
        <taxon>Thelazioidea</taxon>
        <taxon>Thelaziidae</taxon>
        <taxon>Thelazia</taxon>
    </lineage>
</organism>
<keyword evidence="4" id="KW-1185">Reference proteome</keyword>
<dbReference type="EMBL" id="UYYF01004268">
    <property type="protein sequence ID" value="VDN00873.1"/>
    <property type="molecule type" value="Genomic_DNA"/>
</dbReference>
<gene>
    <name evidence="3" type="ORF">TCLT_LOCUS3851</name>
</gene>
<dbReference type="SUPFAM" id="SSF56601">
    <property type="entry name" value="beta-lactamase/transpeptidase-like"/>
    <property type="match status" value="1"/>
</dbReference>
<dbReference type="STRING" id="103827.A0A0N5CUC8"/>